<protein>
    <recommendedName>
        <fullName evidence="4">Penicillin-binding protein activator LpoB</fullName>
    </recommendedName>
</protein>
<evidence type="ECO:0008006" key="4">
    <source>
        <dbReference type="Google" id="ProtNLM"/>
    </source>
</evidence>
<dbReference type="Proteomes" id="UP000186110">
    <property type="component" value="Chromosome"/>
</dbReference>
<dbReference type="Gene3D" id="3.40.50.10610">
    <property type="entry name" value="ABC-type transport auxiliary lipoprotein component"/>
    <property type="match status" value="1"/>
</dbReference>
<keyword evidence="3" id="KW-1185">Reference proteome</keyword>
<dbReference type="KEGG" id="rsb:RS694_04855"/>
<name>A0A1P8KFG9_9BURK</name>
<organism evidence="2 3">
    <name type="scientific">Rhodoferax saidenbachensis</name>
    <dbReference type="NCBI Taxonomy" id="1484693"/>
    <lineage>
        <taxon>Bacteria</taxon>
        <taxon>Pseudomonadati</taxon>
        <taxon>Pseudomonadota</taxon>
        <taxon>Betaproteobacteria</taxon>
        <taxon>Burkholderiales</taxon>
        <taxon>Comamonadaceae</taxon>
        <taxon>Rhodoferax</taxon>
    </lineage>
</organism>
<accession>A0A1P8KFG9</accession>
<proteinExistence type="predicted"/>
<evidence type="ECO:0000313" key="2">
    <source>
        <dbReference type="EMBL" id="APW44692.1"/>
    </source>
</evidence>
<dbReference type="eggNOG" id="COG5616">
    <property type="taxonomic scope" value="Bacteria"/>
</dbReference>
<evidence type="ECO:0000313" key="3">
    <source>
        <dbReference type="Proteomes" id="UP000186110"/>
    </source>
</evidence>
<evidence type="ECO:0000256" key="1">
    <source>
        <dbReference type="SAM" id="SignalP"/>
    </source>
</evidence>
<feature type="signal peptide" evidence="1">
    <location>
        <begin position="1"/>
        <end position="22"/>
    </location>
</feature>
<feature type="chain" id="PRO_5010202559" description="Penicillin-binding protein activator LpoB" evidence="1">
    <location>
        <begin position="23"/>
        <end position="182"/>
    </location>
</feature>
<dbReference type="STRING" id="1484693.RS694_04855"/>
<dbReference type="RefSeq" id="WP_029705425.1">
    <property type="nucleotide sequence ID" value="NZ_CP019239.1"/>
</dbReference>
<sequence>MTRLRLFLLGCIALILVGCSTAIQSTAERETLDTQARWALLPLSNNTDTPQAALSAESMLEHLLRRRGIQNMLLYPATLSRDSLFEPSERKVSDEAREWARAQGVRYAVSGSVEEWRYKVGIDGEPAVGVTLKVVDLSTGQTVWSASSAKSGWSRQALSAVAQTVLTDALDSLPLVSGKPRP</sequence>
<gene>
    <name evidence="2" type="ORF">RS694_04855</name>
</gene>
<dbReference type="EMBL" id="CP019239">
    <property type="protein sequence ID" value="APW44692.1"/>
    <property type="molecule type" value="Genomic_DNA"/>
</dbReference>
<reference evidence="2 3" key="1">
    <citation type="submission" date="2017-01" db="EMBL/GenBank/DDBJ databases">
        <authorList>
            <person name="Mah S.A."/>
            <person name="Swanson W.J."/>
            <person name="Moy G.W."/>
            <person name="Vacquier V.D."/>
        </authorList>
    </citation>
    <scope>NUCLEOTIDE SEQUENCE [LARGE SCALE GENOMIC DNA]</scope>
    <source>
        <strain evidence="2 3">DSM 22694</strain>
    </source>
</reference>
<dbReference type="AlphaFoldDB" id="A0A1P8KFG9"/>
<keyword evidence="1" id="KW-0732">Signal</keyword>
<dbReference type="PROSITE" id="PS51257">
    <property type="entry name" value="PROKAR_LIPOPROTEIN"/>
    <property type="match status" value="1"/>
</dbReference>